<dbReference type="EMBL" id="JADILV010000011">
    <property type="protein sequence ID" value="MBO8482800.1"/>
    <property type="molecule type" value="Genomic_DNA"/>
</dbReference>
<dbReference type="AlphaFoldDB" id="A0A940IHK4"/>
<evidence type="ECO:0000313" key="1">
    <source>
        <dbReference type="EMBL" id="MBO8482800.1"/>
    </source>
</evidence>
<dbReference type="Proteomes" id="UP000725002">
    <property type="component" value="Unassembled WGS sequence"/>
</dbReference>
<proteinExistence type="predicted"/>
<name>A0A940IHK4_9BACT</name>
<accession>A0A940IHK4</accession>
<reference evidence="1" key="2">
    <citation type="journal article" date="2021" name="PeerJ">
        <title>Extensive microbial diversity within the chicken gut microbiome revealed by metagenomics and culture.</title>
        <authorList>
            <person name="Gilroy R."/>
            <person name="Ravi A."/>
            <person name="Getino M."/>
            <person name="Pursley I."/>
            <person name="Horton D.L."/>
            <person name="Alikhan N.F."/>
            <person name="Baker D."/>
            <person name="Gharbi K."/>
            <person name="Hall N."/>
            <person name="Watson M."/>
            <person name="Adriaenssens E.M."/>
            <person name="Foster-Nyarko E."/>
            <person name="Jarju S."/>
            <person name="Secka A."/>
            <person name="Antonio M."/>
            <person name="Oren A."/>
            <person name="Chaudhuri R.R."/>
            <person name="La Ragione R."/>
            <person name="Hildebrand F."/>
            <person name="Pallen M.J."/>
        </authorList>
    </citation>
    <scope>NUCLEOTIDE SEQUENCE</scope>
    <source>
        <strain evidence="1">G3-8215</strain>
    </source>
</reference>
<sequence length="171" mass="19801">MHQESVKNLSFLVRFMEETGITNADVARALQCNRGILTYYLKRDDMLVSKVYSIMDSFGYDIRFRFLKKETSFRKSDAGVDLIMNTRVPQTEVLPRFAGKRLASFRSYMEYYGFTYKSLAERLGISNVTIMVWLRKDDCFISYLYKAAAALGANLEIEITPKPQTPKEQLI</sequence>
<dbReference type="InterPro" id="IPR010982">
    <property type="entry name" value="Lambda_DNA-bd_dom_sf"/>
</dbReference>
<evidence type="ECO:0000313" key="2">
    <source>
        <dbReference type="Proteomes" id="UP000725002"/>
    </source>
</evidence>
<dbReference type="GO" id="GO:0003677">
    <property type="term" value="F:DNA binding"/>
    <property type="evidence" value="ECO:0007669"/>
    <property type="project" value="InterPro"/>
</dbReference>
<dbReference type="SUPFAM" id="SSF47413">
    <property type="entry name" value="lambda repressor-like DNA-binding domains"/>
    <property type="match status" value="1"/>
</dbReference>
<comment type="caution">
    <text evidence="1">The sequence shown here is derived from an EMBL/GenBank/DDBJ whole genome shotgun (WGS) entry which is preliminary data.</text>
</comment>
<organism evidence="1 2">
    <name type="scientific">Candidatus Cryptobacteroides avicola</name>
    <dbReference type="NCBI Taxonomy" id="2840757"/>
    <lineage>
        <taxon>Bacteria</taxon>
        <taxon>Pseudomonadati</taxon>
        <taxon>Bacteroidota</taxon>
        <taxon>Bacteroidia</taxon>
        <taxon>Bacteroidales</taxon>
        <taxon>Candidatus Cryptobacteroides</taxon>
    </lineage>
</organism>
<gene>
    <name evidence="1" type="ORF">IAB75_01585</name>
</gene>
<reference evidence="1" key="1">
    <citation type="submission" date="2020-10" db="EMBL/GenBank/DDBJ databases">
        <authorList>
            <person name="Gilroy R."/>
        </authorList>
    </citation>
    <scope>NUCLEOTIDE SEQUENCE</scope>
    <source>
        <strain evidence="1">G3-8215</strain>
    </source>
</reference>
<protein>
    <submittedName>
        <fullName evidence="1">Uncharacterized protein</fullName>
    </submittedName>
</protein>